<dbReference type="AlphaFoldDB" id="A0A2W5K992"/>
<protein>
    <submittedName>
        <fullName evidence="2">Thiamine biosynthesis protein ThiJ</fullName>
    </submittedName>
</protein>
<dbReference type="Gene3D" id="3.40.50.880">
    <property type="match status" value="1"/>
</dbReference>
<gene>
    <name evidence="2" type="ORF">DI564_13045</name>
</gene>
<dbReference type="GO" id="GO:0006355">
    <property type="term" value="P:regulation of DNA-templated transcription"/>
    <property type="evidence" value="ECO:0007669"/>
    <property type="project" value="TreeGrafter"/>
</dbReference>
<organism evidence="2 3">
    <name type="scientific">Rhodanobacter denitrificans</name>
    <dbReference type="NCBI Taxonomy" id="666685"/>
    <lineage>
        <taxon>Bacteria</taxon>
        <taxon>Pseudomonadati</taxon>
        <taxon>Pseudomonadota</taxon>
        <taxon>Gammaproteobacteria</taxon>
        <taxon>Lysobacterales</taxon>
        <taxon>Rhodanobacteraceae</taxon>
        <taxon>Rhodanobacter</taxon>
    </lineage>
</organism>
<evidence type="ECO:0000259" key="1">
    <source>
        <dbReference type="Pfam" id="PF01965"/>
    </source>
</evidence>
<dbReference type="Proteomes" id="UP000249046">
    <property type="component" value="Unassembled WGS sequence"/>
</dbReference>
<dbReference type="PANTHER" id="PTHR43130">
    <property type="entry name" value="ARAC-FAMILY TRANSCRIPTIONAL REGULATOR"/>
    <property type="match status" value="1"/>
</dbReference>
<dbReference type="InterPro" id="IPR002818">
    <property type="entry name" value="DJ-1/PfpI"/>
</dbReference>
<comment type="caution">
    <text evidence="2">The sequence shown here is derived from an EMBL/GenBank/DDBJ whole genome shotgun (WGS) entry which is preliminary data.</text>
</comment>
<dbReference type="InterPro" id="IPR029062">
    <property type="entry name" value="Class_I_gatase-like"/>
</dbReference>
<proteinExistence type="predicted"/>
<evidence type="ECO:0000313" key="2">
    <source>
        <dbReference type="EMBL" id="PZQ12559.1"/>
    </source>
</evidence>
<evidence type="ECO:0000313" key="3">
    <source>
        <dbReference type="Proteomes" id="UP000249046"/>
    </source>
</evidence>
<dbReference type="Pfam" id="PF01965">
    <property type="entry name" value="DJ-1_PfpI"/>
    <property type="match status" value="1"/>
</dbReference>
<feature type="domain" description="DJ-1/PfpI" evidence="1">
    <location>
        <begin position="5"/>
        <end position="169"/>
    </location>
</feature>
<dbReference type="EMBL" id="QFPO01000012">
    <property type="protein sequence ID" value="PZQ12559.1"/>
    <property type="molecule type" value="Genomic_DNA"/>
</dbReference>
<dbReference type="PANTHER" id="PTHR43130:SF3">
    <property type="entry name" value="HTH-TYPE TRANSCRIPTIONAL REGULATOR RV1931C"/>
    <property type="match status" value="1"/>
</dbReference>
<dbReference type="InterPro" id="IPR052158">
    <property type="entry name" value="INH-QAR"/>
</dbReference>
<dbReference type="SUPFAM" id="SSF52317">
    <property type="entry name" value="Class I glutamine amidotransferase-like"/>
    <property type="match status" value="1"/>
</dbReference>
<sequence>MRNIVHLFVFDGFADWGTALALCEVRRPGDYRVRTVGLRRAPVQSMGGLSVVPDLTLEEVDSRHGALMILPGGAAWERGENAEVTDRLSRWHAQGMAIGALCSGVLALARAGLLERRRHTANHPGHIDTFVPGYAGAAHYDADALAVGEGGILTASAVGGVEFAREVIRLLDLYDGRDTEAWYRLFKYGDPPSWLVAETAPVAAVER</sequence>
<accession>A0A2W5K992</accession>
<reference evidence="2 3" key="1">
    <citation type="submission" date="2017-08" db="EMBL/GenBank/DDBJ databases">
        <title>Infants hospitalized years apart are colonized by the same room-sourced microbial strains.</title>
        <authorList>
            <person name="Brooks B."/>
            <person name="Olm M.R."/>
            <person name="Firek B.A."/>
            <person name="Baker R."/>
            <person name="Thomas B.C."/>
            <person name="Morowitz M.J."/>
            <person name="Banfield J.F."/>
        </authorList>
    </citation>
    <scope>NUCLEOTIDE SEQUENCE [LARGE SCALE GENOMIC DNA]</scope>
    <source>
        <strain evidence="2">S2_005_003_R2_42</strain>
    </source>
</reference>
<name>A0A2W5K992_9GAMM</name>